<feature type="region of interest" description="Disordered" evidence="1">
    <location>
        <begin position="30"/>
        <end position="54"/>
    </location>
</feature>
<reference evidence="2" key="2">
    <citation type="journal article" date="2015" name="Data Brief">
        <title>Shoot transcriptome of the giant reed, Arundo donax.</title>
        <authorList>
            <person name="Barrero R.A."/>
            <person name="Guerrero F.D."/>
            <person name="Moolhuijzen P."/>
            <person name="Goolsby J.A."/>
            <person name="Tidwell J."/>
            <person name="Bellgard S.E."/>
            <person name="Bellgard M.I."/>
        </authorList>
    </citation>
    <scope>NUCLEOTIDE SEQUENCE</scope>
    <source>
        <tissue evidence="2">Shoot tissue taken approximately 20 cm above the soil surface</tissue>
    </source>
</reference>
<dbReference type="EMBL" id="GBRH01235469">
    <property type="protein sequence ID" value="JAD62426.1"/>
    <property type="molecule type" value="Transcribed_RNA"/>
</dbReference>
<protein>
    <submittedName>
        <fullName evidence="2">Uncharacterized protein</fullName>
    </submittedName>
</protein>
<organism evidence="2">
    <name type="scientific">Arundo donax</name>
    <name type="common">Giant reed</name>
    <name type="synonym">Donax arundinaceus</name>
    <dbReference type="NCBI Taxonomy" id="35708"/>
    <lineage>
        <taxon>Eukaryota</taxon>
        <taxon>Viridiplantae</taxon>
        <taxon>Streptophyta</taxon>
        <taxon>Embryophyta</taxon>
        <taxon>Tracheophyta</taxon>
        <taxon>Spermatophyta</taxon>
        <taxon>Magnoliopsida</taxon>
        <taxon>Liliopsida</taxon>
        <taxon>Poales</taxon>
        <taxon>Poaceae</taxon>
        <taxon>PACMAD clade</taxon>
        <taxon>Arundinoideae</taxon>
        <taxon>Arundineae</taxon>
        <taxon>Arundo</taxon>
    </lineage>
</organism>
<evidence type="ECO:0000313" key="2">
    <source>
        <dbReference type="EMBL" id="JAD62426.1"/>
    </source>
</evidence>
<evidence type="ECO:0000256" key="1">
    <source>
        <dbReference type="SAM" id="MobiDB-lite"/>
    </source>
</evidence>
<accession>A0A0A9BGF6</accession>
<proteinExistence type="predicted"/>
<dbReference type="AlphaFoldDB" id="A0A0A9BGF6"/>
<reference evidence="2" key="1">
    <citation type="submission" date="2014-09" db="EMBL/GenBank/DDBJ databases">
        <authorList>
            <person name="Magalhaes I.L.F."/>
            <person name="Oliveira U."/>
            <person name="Santos F.R."/>
            <person name="Vidigal T.H.D.A."/>
            <person name="Brescovit A.D."/>
            <person name="Santos A.J."/>
        </authorList>
    </citation>
    <scope>NUCLEOTIDE SEQUENCE</scope>
    <source>
        <tissue evidence="2">Shoot tissue taken approximately 20 cm above the soil surface</tissue>
    </source>
</reference>
<sequence length="54" mass="5900">MRNTREKSAVARRRSTAALYPVLLLPDATSRSQRSAAWPASMAAGRRCSGPRGR</sequence>
<name>A0A0A9BGF6_ARUDO</name>